<dbReference type="EMBL" id="BAAAQM010000006">
    <property type="protein sequence ID" value="GAA1959748.1"/>
    <property type="molecule type" value="Genomic_DNA"/>
</dbReference>
<accession>A0ABP5CBM2</accession>
<reference evidence="5" key="1">
    <citation type="journal article" date="2019" name="Int. J. Syst. Evol. Microbiol.">
        <title>The Global Catalogue of Microorganisms (GCM) 10K type strain sequencing project: providing services to taxonomists for standard genome sequencing and annotation.</title>
        <authorList>
            <consortium name="The Broad Institute Genomics Platform"/>
            <consortium name="The Broad Institute Genome Sequencing Center for Infectious Disease"/>
            <person name="Wu L."/>
            <person name="Ma J."/>
        </authorList>
    </citation>
    <scope>NUCLEOTIDE SEQUENCE [LARGE SCALE GENOMIC DNA]</scope>
    <source>
        <strain evidence="5">JCM 16013</strain>
    </source>
</reference>
<dbReference type="PANTHER" id="PTHR43157">
    <property type="entry name" value="PHOSPHATIDYLINOSITOL-GLYCAN BIOSYNTHESIS CLASS F PROTEIN-RELATED"/>
    <property type="match status" value="1"/>
</dbReference>
<dbReference type="PRINTS" id="PR00081">
    <property type="entry name" value="GDHRDH"/>
</dbReference>
<proteinExistence type="inferred from homology"/>
<dbReference type="InterPro" id="IPR002347">
    <property type="entry name" value="SDR_fam"/>
</dbReference>
<evidence type="ECO:0000313" key="5">
    <source>
        <dbReference type="Proteomes" id="UP001499854"/>
    </source>
</evidence>
<evidence type="ECO:0000313" key="4">
    <source>
        <dbReference type="EMBL" id="GAA1959748.1"/>
    </source>
</evidence>
<protein>
    <submittedName>
        <fullName evidence="4">SDR family NAD(P)-dependent oxidoreductase</fullName>
    </submittedName>
</protein>
<evidence type="ECO:0000256" key="1">
    <source>
        <dbReference type="ARBA" id="ARBA00006484"/>
    </source>
</evidence>
<sequence length="273" mass="28499">MSKNSASSRTALVTGADGGLGLEIARQLATQHAHVILHARTAVLGEQAVRTLVAGGAQAGRLSVVVADFADLGQVGAMARRVAADNRKVDLLVNNAAVFGAQTRTLTGDEHEVTFQVNYLAPYLLTRLLWPTLTAVPGSRVVNVSSALHRGGRLHWGDVDSAKRYSAVAAYAQSKLALNLFTKAVAVRGGADLIAASVHPGILATGMVRNYSRELGRPVSEGATAVLHLAGASVEDGGYYEGMAASTPNLLMNDPSSVDRLWKLSARLVGLAA</sequence>
<gene>
    <name evidence="4" type="ORF">GCM10009838_15120</name>
</gene>
<comment type="caution">
    <text evidence="4">The sequence shown here is derived from an EMBL/GenBank/DDBJ whole genome shotgun (WGS) entry which is preliminary data.</text>
</comment>
<dbReference type="PROSITE" id="PS00061">
    <property type="entry name" value="ADH_SHORT"/>
    <property type="match status" value="1"/>
</dbReference>
<dbReference type="PRINTS" id="PR00080">
    <property type="entry name" value="SDRFAMILY"/>
</dbReference>
<dbReference type="Gene3D" id="3.40.50.720">
    <property type="entry name" value="NAD(P)-binding Rossmann-like Domain"/>
    <property type="match status" value="1"/>
</dbReference>
<dbReference type="PANTHER" id="PTHR43157:SF31">
    <property type="entry name" value="PHOSPHATIDYLINOSITOL-GLYCAN BIOSYNTHESIS CLASS F PROTEIN"/>
    <property type="match status" value="1"/>
</dbReference>
<dbReference type="InterPro" id="IPR036291">
    <property type="entry name" value="NAD(P)-bd_dom_sf"/>
</dbReference>
<keyword evidence="5" id="KW-1185">Reference proteome</keyword>
<dbReference type="Proteomes" id="UP001499854">
    <property type="component" value="Unassembled WGS sequence"/>
</dbReference>
<evidence type="ECO:0000256" key="2">
    <source>
        <dbReference type="ARBA" id="ARBA00023002"/>
    </source>
</evidence>
<name>A0ABP5CBM2_9ACTN</name>
<comment type="similarity">
    <text evidence="1 3">Belongs to the short-chain dehydrogenases/reductases (SDR) family.</text>
</comment>
<keyword evidence="2" id="KW-0560">Oxidoreductase</keyword>
<evidence type="ECO:0000256" key="3">
    <source>
        <dbReference type="RuleBase" id="RU000363"/>
    </source>
</evidence>
<dbReference type="RefSeq" id="WP_344656205.1">
    <property type="nucleotide sequence ID" value="NZ_BAAAQM010000006.1"/>
</dbReference>
<dbReference type="SUPFAM" id="SSF51735">
    <property type="entry name" value="NAD(P)-binding Rossmann-fold domains"/>
    <property type="match status" value="1"/>
</dbReference>
<dbReference type="Pfam" id="PF00106">
    <property type="entry name" value="adh_short"/>
    <property type="match status" value="1"/>
</dbReference>
<dbReference type="InterPro" id="IPR020904">
    <property type="entry name" value="Sc_DH/Rdtase_CS"/>
</dbReference>
<organism evidence="4 5">
    <name type="scientific">Catenulispora subtropica</name>
    <dbReference type="NCBI Taxonomy" id="450798"/>
    <lineage>
        <taxon>Bacteria</taxon>
        <taxon>Bacillati</taxon>
        <taxon>Actinomycetota</taxon>
        <taxon>Actinomycetes</taxon>
        <taxon>Catenulisporales</taxon>
        <taxon>Catenulisporaceae</taxon>
        <taxon>Catenulispora</taxon>
    </lineage>
</organism>